<name>A0A6J7WMR7_9CAUD</name>
<proteinExistence type="predicted"/>
<accession>A0A6J7WMR7</accession>
<organism evidence="1">
    <name type="scientific">uncultured Caudovirales phage</name>
    <dbReference type="NCBI Taxonomy" id="2100421"/>
    <lineage>
        <taxon>Viruses</taxon>
        <taxon>Duplodnaviria</taxon>
        <taxon>Heunggongvirae</taxon>
        <taxon>Uroviricota</taxon>
        <taxon>Caudoviricetes</taxon>
        <taxon>Peduoviridae</taxon>
        <taxon>Maltschvirus</taxon>
        <taxon>Maltschvirus maltsch</taxon>
    </lineage>
</organism>
<protein>
    <submittedName>
        <fullName evidence="1">Uncharacterized protein</fullName>
    </submittedName>
</protein>
<gene>
    <name evidence="1" type="ORF">UFOVP203_53</name>
</gene>
<evidence type="ECO:0000313" key="1">
    <source>
        <dbReference type="EMBL" id="CAB5218098.1"/>
    </source>
</evidence>
<reference evidence="1" key="1">
    <citation type="submission" date="2020-05" db="EMBL/GenBank/DDBJ databases">
        <authorList>
            <person name="Chiriac C."/>
            <person name="Salcher M."/>
            <person name="Ghai R."/>
            <person name="Kavagutti S V."/>
        </authorList>
    </citation>
    <scope>NUCLEOTIDE SEQUENCE</scope>
</reference>
<dbReference type="EMBL" id="LR798255">
    <property type="protein sequence ID" value="CAB5218098.1"/>
    <property type="molecule type" value="Genomic_DNA"/>
</dbReference>
<sequence length="76" mass="9033">MKLYTEEQVRTMLDRARLHNQDDTEMFTNEYLLSEETPIELPSDRDIEIAANGNQEHYEGAMWLKYKYLTKTNSCV</sequence>